<organism evidence="1 2">
    <name type="scientific">Blattamonas nauphoetae</name>
    <dbReference type="NCBI Taxonomy" id="2049346"/>
    <lineage>
        <taxon>Eukaryota</taxon>
        <taxon>Metamonada</taxon>
        <taxon>Preaxostyla</taxon>
        <taxon>Oxymonadida</taxon>
        <taxon>Blattamonas</taxon>
    </lineage>
</organism>
<accession>A0ABQ9XJ35</accession>
<dbReference type="EMBL" id="JARBJD010000139">
    <property type="protein sequence ID" value="KAK2950276.1"/>
    <property type="molecule type" value="Genomic_DNA"/>
</dbReference>
<dbReference type="Proteomes" id="UP001281761">
    <property type="component" value="Unassembled WGS sequence"/>
</dbReference>
<reference evidence="1 2" key="1">
    <citation type="journal article" date="2022" name="bioRxiv">
        <title>Genomics of Preaxostyla Flagellates Illuminates Evolutionary Transitions and the Path Towards Mitochondrial Loss.</title>
        <authorList>
            <person name="Novak L.V.F."/>
            <person name="Treitli S.C."/>
            <person name="Pyrih J."/>
            <person name="Halakuc P."/>
            <person name="Pipaliya S.V."/>
            <person name="Vacek V."/>
            <person name="Brzon O."/>
            <person name="Soukal P."/>
            <person name="Eme L."/>
            <person name="Dacks J.B."/>
            <person name="Karnkowska A."/>
            <person name="Elias M."/>
            <person name="Hampl V."/>
        </authorList>
    </citation>
    <scope>NUCLEOTIDE SEQUENCE [LARGE SCALE GENOMIC DNA]</scope>
    <source>
        <strain evidence="1">NAU3</strain>
        <tissue evidence="1">Gut</tissue>
    </source>
</reference>
<evidence type="ECO:0000313" key="2">
    <source>
        <dbReference type="Proteomes" id="UP001281761"/>
    </source>
</evidence>
<gene>
    <name evidence="1" type="ORF">BLNAU_14768</name>
</gene>
<protein>
    <submittedName>
        <fullName evidence="1">Uncharacterized protein</fullName>
    </submittedName>
</protein>
<keyword evidence="2" id="KW-1185">Reference proteome</keyword>
<evidence type="ECO:0000313" key="1">
    <source>
        <dbReference type="EMBL" id="KAK2950276.1"/>
    </source>
</evidence>
<proteinExistence type="predicted"/>
<sequence>MPPKPKLGRKRNETQSKPLLQCATSSKSNKTIIHTTFSSTIKNDNDSSVDLHSISSTTDVLTTTANDRLFVRISKQILQYELNRKRINVESMMEQAHLEGDEITLPTLTTSDWQLVLQDSITTDDLRQGCLSLFEQVNSEVKFTPIEVFYIVQFLEYTTLHMQYREYRHVQLLEAIFHEDRNCQTKLTSAFIKLVSYPSNSLRTAALSFFAVGISNSSRKFSIAMAMAGHLPKLFESLKPHEVPLNETTIDFHRHITSIVDNFFSYSSWDSLIMLGVELNDFNAQNEISKVIDPIFRPSCAYLRHLLTPPACPTDYHNGLSLLTKTEAFKSNIKCRRGRSFSHSELLLFLDEVRTIMMEAFASSLGLSTKKETLHELLFGGWRRTDELGWAEALENILVQLSKGRQCSDFGLEAFLRFMSNRPGGVKAVLQPDGTFSIEVDDQVKSTLELPTSFISSLIPTRPHYAAAILTRFRWFASPSKDEVLLMDLKIGRFSQLFDMVNPSKLPFTEEYVSLHTQLVEVMQDYLDRIRKYTKSRELDKSRSELDELYHAFQNQTSDYIVHLSLRPFALVRRDNTNIILTFFTQFFRHNCENNVIDTFREKLRKEMDEAALSSSSPPFILTSELVCQLTDEEIMNVVDRIVALLESDTPLDDDTILRMCTFHTNQLKSVYLPELFRKAGRTTEQYFHAFKCLISLPFDYFTLCPIKTLLTPKPNPIQPTLDEWDDVDLATVGVVMPTIHEDRLSFNSASSQLLQFVDDVLPQISSCVTRLNLLQLERLLTPSNDVIFKFSIQQYSSTPKFQRDRETVFIELSRLCVQRIIAQCLSRIGFFSRMVCGLLDANPFNDCSDILDIFLRQARYSDSEWIEKKPLRSRAYHFLEEGWQDVLEFLFVRKQGSFKLYLRMERIKIMIQIHGANINSQVK</sequence>
<name>A0ABQ9XJ35_9EUKA</name>
<comment type="caution">
    <text evidence="1">The sequence shown here is derived from an EMBL/GenBank/DDBJ whole genome shotgun (WGS) entry which is preliminary data.</text>
</comment>